<dbReference type="EMBL" id="JAUEDM010000009">
    <property type="protein sequence ID" value="KAK3312490.1"/>
    <property type="molecule type" value="Genomic_DNA"/>
</dbReference>
<dbReference type="AlphaFoldDB" id="A0AAE0HTB8"/>
<feature type="region of interest" description="Disordered" evidence="1">
    <location>
        <begin position="144"/>
        <end position="180"/>
    </location>
</feature>
<evidence type="ECO:0000259" key="2">
    <source>
        <dbReference type="SMART" id="SM00355"/>
    </source>
</evidence>
<sequence>MTENRCQSCPKHFSSNEELKEHALDYQLRVTRAVERVNACQSRLKKAIHILVLCMRHEDGSAGAVGYDELASDGDGDSDSDSDGDLDFDSRYVRQNKDLQCPQPGCGGGSFDRKSLRRHYETHVQCAEECPFCGKTLVRVSQAKRHRHECQKAKRKDTVGSQRNLERAEQQRVSLAQSVSTQLSQAMRLMAGSGEELSEHPGSPSRKRKRARQLEADGSQYGKPRGIAGAPVSYALHVDPAAGMPSPQLVP</sequence>
<comment type="caution">
    <text evidence="3">The sequence shown here is derived from an EMBL/GenBank/DDBJ whole genome shotgun (WGS) entry which is preliminary data.</text>
</comment>
<feature type="domain" description="C2H2-type" evidence="2">
    <location>
        <begin position="128"/>
        <end position="148"/>
    </location>
</feature>
<reference evidence="3" key="1">
    <citation type="journal article" date="2023" name="Mol. Phylogenet. Evol.">
        <title>Genome-scale phylogeny and comparative genomics of the fungal order Sordariales.</title>
        <authorList>
            <person name="Hensen N."/>
            <person name="Bonometti L."/>
            <person name="Westerberg I."/>
            <person name="Brannstrom I.O."/>
            <person name="Guillou S."/>
            <person name="Cros-Aarteil S."/>
            <person name="Calhoun S."/>
            <person name="Haridas S."/>
            <person name="Kuo A."/>
            <person name="Mondo S."/>
            <person name="Pangilinan J."/>
            <person name="Riley R."/>
            <person name="LaButti K."/>
            <person name="Andreopoulos B."/>
            <person name="Lipzen A."/>
            <person name="Chen C."/>
            <person name="Yan M."/>
            <person name="Daum C."/>
            <person name="Ng V."/>
            <person name="Clum A."/>
            <person name="Steindorff A."/>
            <person name="Ohm R.A."/>
            <person name="Martin F."/>
            <person name="Silar P."/>
            <person name="Natvig D.O."/>
            <person name="Lalanne C."/>
            <person name="Gautier V."/>
            <person name="Ament-Velasquez S.L."/>
            <person name="Kruys A."/>
            <person name="Hutchinson M.I."/>
            <person name="Powell A.J."/>
            <person name="Barry K."/>
            <person name="Miller A.N."/>
            <person name="Grigoriev I.V."/>
            <person name="Debuchy R."/>
            <person name="Gladieux P."/>
            <person name="Hiltunen Thoren M."/>
            <person name="Johannesson H."/>
        </authorList>
    </citation>
    <scope>NUCLEOTIDE SEQUENCE</scope>
    <source>
        <strain evidence="3">CBS 118394</strain>
    </source>
</reference>
<reference evidence="3" key="2">
    <citation type="submission" date="2023-06" db="EMBL/GenBank/DDBJ databases">
        <authorList>
            <consortium name="Lawrence Berkeley National Laboratory"/>
            <person name="Haridas S."/>
            <person name="Hensen N."/>
            <person name="Bonometti L."/>
            <person name="Westerberg I."/>
            <person name="Brannstrom I.O."/>
            <person name="Guillou S."/>
            <person name="Cros-Aarteil S."/>
            <person name="Calhoun S."/>
            <person name="Kuo A."/>
            <person name="Mondo S."/>
            <person name="Pangilinan J."/>
            <person name="Riley R."/>
            <person name="Labutti K."/>
            <person name="Andreopoulos B."/>
            <person name="Lipzen A."/>
            <person name="Chen C."/>
            <person name="Yanf M."/>
            <person name="Daum C."/>
            <person name="Ng V."/>
            <person name="Clum A."/>
            <person name="Steindorff A."/>
            <person name="Ohm R."/>
            <person name="Martin F."/>
            <person name="Silar P."/>
            <person name="Natvig D."/>
            <person name="Lalanne C."/>
            <person name="Gautier V."/>
            <person name="Ament-Velasquez S.L."/>
            <person name="Kruys A."/>
            <person name="Hutchinson M.I."/>
            <person name="Powell A.J."/>
            <person name="Barry K."/>
            <person name="Miller A.N."/>
            <person name="Grigoriev I.V."/>
            <person name="Debuchy R."/>
            <person name="Gladieux P."/>
            <person name="Thoren M.H."/>
            <person name="Johannesson H."/>
        </authorList>
    </citation>
    <scope>NUCLEOTIDE SEQUENCE</scope>
    <source>
        <strain evidence="3">CBS 118394</strain>
    </source>
</reference>
<dbReference type="SMART" id="SM00355">
    <property type="entry name" value="ZnF_C2H2"/>
    <property type="match status" value="3"/>
</dbReference>
<evidence type="ECO:0000256" key="1">
    <source>
        <dbReference type="SAM" id="MobiDB-lite"/>
    </source>
</evidence>
<dbReference type="Proteomes" id="UP001283341">
    <property type="component" value="Unassembled WGS sequence"/>
</dbReference>
<feature type="compositionally biased region" description="Acidic residues" evidence="1">
    <location>
        <begin position="70"/>
        <end position="87"/>
    </location>
</feature>
<feature type="region of interest" description="Disordered" evidence="1">
    <location>
        <begin position="67"/>
        <end position="88"/>
    </location>
</feature>
<feature type="compositionally biased region" description="Polar residues" evidence="1">
    <location>
        <begin position="171"/>
        <end position="180"/>
    </location>
</feature>
<feature type="domain" description="C2H2-type" evidence="2">
    <location>
        <begin position="99"/>
        <end position="123"/>
    </location>
</feature>
<evidence type="ECO:0000313" key="3">
    <source>
        <dbReference type="EMBL" id="KAK3312490.1"/>
    </source>
</evidence>
<protein>
    <recommendedName>
        <fullName evidence="2">C2H2-type domain-containing protein</fullName>
    </recommendedName>
</protein>
<name>A0AAE0HTB8_9PEZI</name>
<evidence type="ECO:0000313" key="4">
    <source>
        <dbReference type="Proteomes" id="UP001283341"/>
    </source>
</evidence>
<dbReference type="Gene3D" id="3.30.160.60">
    <property type="entry name" value="Classic Zinc Finger"/>
    <property type="match status" value="1"/>
</dbReference>
<feature type="compositionally biased region" description="Basic and acidic residues" evidence="1">
    <location>
        <begin position="150"/>
        <end position="170"/>
    </location>
</feature>
<dbReference type="InterPro" id="IPR013087">
    <property type="entry name" value="Znf_C2H2_type"/>
</dbReference>
<feature type="domain" description="C2H2-type" evidence="2">
    <location>
        <begin position="4"/>
        <end position="24"/>
    </location>
</feature>
<organism evidence="3 4">
    <name type="scientific">Apodospora peruviana</name>
    <dbReference type="NCBI Taxonomy" id="516989"/>
    <lineage>
        <taxon>Eukaryota</taxon>
        <taxon>Fungi</taxon>
        <taxon>Dikarya</taxon>
        <taxon>Ascomycota</taxon>
        <taxon>Pezizomycotina</taxon>
        <taxon>Sordariomycetes</taxon>
        <taxon>Sordariomycetidae</taxon>
        <taxon>Sordariales</taxon>
        <taxon>Lasiosphaeriaceae</taxon>
        <taxon>Apodospora</taxon>
    </lineage>
</organism>
<proteinExistence type="predicted"/>
<accession>A0AAE0HTB8</accession>
<feature type="region of interest" description="Disordered" evidence="1">
    <location>
        <begin position="192"/>
        <end position="228"/>
    </location>
</feature>
<gene>
    <name evidence="3" type="ORF">B0H66DRAFT_570725</name>
</gene>
<keyword evidence="4" id="KW-1185">Reference proteome</keyword>